<reference evidence="1" key="2">
    <citation type="submission" date="2020-11" db="EMBL/GenBank/DDBJ databases">
        <authorList>
            <person name="McCartney M.A."/>
            <person name="Auch B."/>
            <person name="Kono T."/>
            <person name="Mallez S."/>
            <person name="Becker A."/>
            <person name="Gohl D.M."/>
            <person name="Silverstein K.A.T."/>
            <person name="Koren S."/>
            <person name="Bechman K.B."/>
            <person name="Herman A."/>
            <person name="Abrahante J.E."/>
            <person name="Garbe J."/>
        </authorList>
    </citation>
    <scope>NUCLEOTIDE SEQUENCE</scope>
    <source>
        <strain evidence="1">Duluth1</strain>
        <tissue evidence="1">Whole animal</tissue>
    </source>
</reference>
<accession>A0A9D4JJH3</accession>
<dbReference type="EMBL" id="JAIWYP010000006">
    <property type="protein sequence ID" value="KAH3812554.1"/>
    <property type="molecule type" value="Genomic_DNA"/>
</dbReference>
<organism evidence="1 2">
    <name type="scientific">Dreissena polymorpha</name>
    <name type="common">Zebra mussel</name>
    <name type="synonym">Mytilus polymorpha</name>
    <dbReference type="NCBI Taxonomy" id="45954"/>
    <lineage>
        <taxon>Eukaryota</taxon>
        <taxon>Metazoa</taxon>
        <taxon>Spiralia</taxon>
        <taxon>Lophotrochozoa</taxon>
        <taxon>Mollusca</taxon>
        <taxon>Bivalvia</taxon>
        <taxon>Autobranchia</taxon>
        <taxon>Heteroconchia</taxon>
        <taxon>Euheterodonta</taxon>
        <taxon>Imparidentia</taxon>
        <taxon>Neoheterodontei</taxon>
        <taxon>Myida</taxon>
        <taxon>Dreissenoidea</taxon>
        <taxon>Dreissenidae</taxon>
        <taxon>Dreissena</taxon>
    </lineage>
</organism>
<proteinExistence type="predicted"/>
<protein>
    <submittedName>
        <fullName evidence="1">Uncharacterized protein</fullName>
    </submittedName>
</protein>
<gene>
    <name evidence="1" type="ORF">DPMN_140989</name>
</gene>
<evidence type="ECO:0000313" key="1">
    <source>
        <dbReference type="EMBL" id="KAH3812554.1"/>
    </source>
</evidence>
<dbReference type="InterPro" id="IPR027897">
    <property type="entry name" value="DUF4559"/>
</dbReference>
<sequence>MKMAANTTIFSDKETNNWFKMCVALNMTKEGLTNFVETIINKVHAALGSSCGLCSIEQLMACPTQGLCKKTKQNSCVFHKSYLPQPCQICNKVKLGITSFHRFSCPSWKNTKAQGWKTDWWEIAKCYLPPQGYTDVSSVQESDFNAVINIILNCKEFQNYVSSSWLSPPPPDLQCPLEKVIFYLF</sequence>
<dbReference type="PANTHER" id="PTHR35083:SF1">
    <property type="entry name" value="RGD1565685 PROTEIN"/>
    <property type="match status" value="1"/>
</dbReference>
<dbReference type="PANTHER" id="PTHR35083">
    <property type="entry name" value="RGD1565685 PROTEIN"/>
    <property type="match status" value="1"/>
</dbReference>
<dbReference type="Proteomes" id="UP000828390">
    <property type="component" value="Unassembled WGS sequence"/>
</dbReference>
<evidence type="ECO:0000313" key="2">
    <source>
        <dbReference type="Proteomes" id="UP000828390"/>
    </source>
</evidence>
<reference evidence="1" key="1">
    <citation type="journal article" date="2019" name="bioRxiv">
        <title>The Genome of the Zebra Mussel, Dreissena polymorpha: A Resource for Invasive Species Research.</title>
        <authorList>
            <person name="McCartney M.A."/>
            <person name="Auch B."/>
            <person name="Kono T."/>
            <person name="Mallez S."/>
            <person name="Zhang Y."/>
            <person name="Obille A."/>
            <person name="Becker A."/>
            <person name="Abrahante J.E."/>
            <person name="Garbe J."/>
            <person name="Badalamenti J.P."/>
            <person name="Herman A."/>
            <person name="Mangelson H."/>
            <person name="Liachko I."/>
            <person name="Sullivan S."/>
            <person name="Sone E.D."/>
            <person name="Koren S."/>
            <person name="Silverstein K.A.T."/>
            <person name="Beckman K.B."/>
            <person name="Gohl D.M."/>
        </authorList>
    </citation>
    <scope>NUCLEOTIDE SEQUENCE</scope>
    <source>
        <strain evidence="1">Duluth1</strain>
        <tissue evidence="1">Whole animal</tissue>
    </source>
</reference>
<name>A0A9D4JJH3_DREPO</name>
<dbReference type="Pfam" id="PF15112">
    <property type="entry name" value="DUF4559"/>
    <property type="match status" value="1"/>
</dbReference>
<keyword evidence="2" id="KW-1185">Reference proteome</keyword>
<dbReference type="AlphaFoldDB" id="A0A9D4JJH3"/>
<comment type="caution">
    <text evidence="1">The sequence shown here is derived from an EMBL/GenBank/DDBJ whole genome shotgun (WGS) entry which is preliminary data.</text>
</comment>